<sequence>MEDQLTLHPSRSRALMLIGLGALFVLLGILLLDSSPVVGTGGVVVGTLVLVAGIWNLLSTRDGLVLDRHGFTLRSMGREETVAWDEVVRFGPWPQGRTSLLGYELTAEARARRGRRNRALNVAAVRLDAPLPELYGKQVTELGSLMTAWKQRHDQDHA</sequence>
<evidence type="ECO:0000256" key="1">
    <source>
        <dbReference type="SAM" id="Phobius"/>
    </source>
</evidence>
<keyword evidence="3" id="KW-1185">Reference proteome</keyword>
<dbReference type="AlphaFoldDB" id="A0A9X2IFD7"/>
<keyword evidence="1" id="KW-0472">Membrane</keyword>
<proteinExistence type="predicted"/>
<name>A0A9X2IFD7_9ACTN</name>
<evidence type="ECO:0000313" key="2">
    <source>
        <dbReference type="EMBL" id="MCM0620319.1"/>
    </source>
</evidence>
<gene>
    <name evidence="2" type="ORF">M8330_08415</name>
</gene>
<keyword evidence="1" id="KW-0812">Transmembrane</keyword>
<feature type="transmembrane region" description="Helical" evidence="1">
    <location>
        <begin position="12"/>
        <end position="32"/>
    </location>
</feature>
<comment type="caution">
    <text evidence="2">The sequence shown here is derived from an EMBL/GenBank/DDBJ whole genome shotgun (WGS) entry which is preliminary data.</text>
</comment>
<dbReference type="RefSeq" id="WP_250826979.1">
    <property type="nucleotide sequence ID" value="NZ_JAMOIL010000009.1"/>
</dbReference>
<feature type="transmembrane region" description="Helical" evidence="1">
    <location>
        <begin position="38"/>
        <end position="58"/>
    </location>
</feature>
<dbReference type="Proteomes" id="UP001139485">
    <property type="component" value="Unassembled WGS sequence"/>
</dbReference>
<accession>A0A9X2IFD7</accession>
<keyword evidence="1" id="KW-1133">Transmembrane helix</keyword>
<reference evidence="2" key="1">
    <citation type="submission" date="2022-05" db="EMBL/GenBank/DDBJ databases">
        <authorList>
            <person name="Tuo L."/>
        </authorList>
    </citation>
    <scope>NUCLEOTIDE SEQUENCE</scope>
    <source>
        <strain evidence="2">BSK12Z-4</strain>
    </source>
</reference>
<evidence type="ECO:0008006" key="4">
    <source>
        <dbReference type="Google" id="ProtNLM"/>
    </source>
</evidence>
<organism evidence="2 3">
    <name type="scientific">Nocardioides bruguierae</name>
    <dbReference type="NCBI Taxonomy" id="2945102"/>
    <lineage>
        <taxon>Bacteria</taxon>
        <taxon>Bacillati</taxon>
        <taxon>Actinomycetota</taxon>
        <taxon>Actinomycetes</taxon>
        <taxon>Propionibacteriales</taxon>
        <taxon>Nocardioidaceae</taxon>
        <taxon>Nocardioides</taxon>
    </lineage>
</organism>
<dbReference type="EMBL" id="JAMOIL010000009">
    <property type="protein sequence ID" value="MCM0620319.1"/>
    <property type="molecule type" value="Genomic_DNA"/>
</dbReference>
<evidence type="ECO:0000313" key="3">
    <source>
        <dbReference type="Proteomes" id="UP001139485"/>
    </source>
</evidence>
<protein>
    <recommendedName>
        <fullName evidence="4">PH domain-containing protein</fullName>
    </recommendedName>
</protein>